<dbReference type="EMBL" id="BSYJ01000001">
    <property type="protein sequence ID" value="GMG86358.1"/>
    <property type="molecule type" value="Genomic_DNA"/>
</dbReference>
<evidence type="ECO:0000256" key="1">
    <source>
        <dbReference type="SAM" id="SignalP"/>
    </source>
</evidence>
<dbReference type="RefSeq" id="WP_285762861.1">
    <property type="nucleotide sequence ID" value="NZ_BSYJ01000001.1"/>
</dbReference>
<evidence type="ECO:0000313" key="4">
    <source>
        <dbReference type="Proteomes" id="UP001224392"/>
    </source>
</evidence>
<protein>
    <recommendedName>
        <fullName evidence="2">Lysozyme inhibitor LprI-like N-terminal domain-containing protein</fullName>
    </recommendedName>
</protein>
<dbReference type="Pfam" id="PF07007">
    <property type="entry name" value="LprI"/>
    <property type="match status" value="1"/>
</dbReference>
<dbReference type="PANTHER" id="PTHR37549:SF1">
    <property type="entry name" value="LIPOPROTEIN LPRI"/>
    <property type="match status" value="1"/>
</dbReference>
<organism evidence="3 4">
    <name type="scientific">Biformimicrobium ophioploci</name>
    <dbReference type="NCBI Taxonomy" id="3036711"/>
    <lineage>
        <taxon>Bacteria</taxon>
        <taxon>Pseudomonadati</taxon>
        <taxon>Pseudomonadota</taxon>
        <taxon>Gammaproteobacteria</taxon>
        <taxon>Cellvibrionales</taxon>
        <taxon>Microbulbiferaceae</taxon>
        <taxon>Biformimicrobium</taxon>
    </lineage>
</organism>
<keyword evidence="4" id="KW-1185">Reference proteome</keyword>
<comment type="caution">
    <text evidence="3">The sequence shown here is derived from an EMBL/GenBank/DDBJ whole genome shotgun (WGS) entry which is preliminary data.</text>
</comment>
<feature type="chain" id="PRO_5045512893" description="Lysozyme inhibitor LprI-like N-terminal domain-containing protein" evidence="1">
    <location>
        <begin position="26"/>
        <end position="175"/>
    </location>
</feature>
<dbReference type="Proteomes" id="UP001224392">
    <property type="component" value="Unassembled WGS sequence"/>
</dbReference>
<accession>A0ABQ6LW88</accession>
<name>A0ABQ6LW88_9GAMM</name>
<feature type="signal peptide" evidence="1">
    <location>
        <begin position="1"/>
        <end position="25"/>
    </location>
</feature>
<evidence type="ECO:0000313" key="3">
    <source>
        <dbReference type="EMBL" id="GMG86358.1"/>
    </source>
</evidence>
<dbReference type="InterPro" id="IPR009739">
    <property type="entry name" value="LprI-like_N"/>
</dbReference>
<dbReference type="PROSITE" id="PS51257">
    <property type="entry name" value="PROKAR_LIPOPROTEIN"/>
    <property type="match status" value="1"/>
</dbReference>
<keyword evidence="1" id="KW-0732">Signal</keyword>
<sequence length="175" mass="19586">MVTARGLRAILPAALLLFAAGCSNADPQTAKTLPPDETRGAGMHPGWDVDGDGINDCEKDGSCDHTVDYSRPRERSVIAVTPSFPCTPRLQSSIEQMICLDTGLAALDRELAEVFQKALEKTVDENEQKYLRAEQRGWIKGRNDCWKSEDRRRCAEESYRRRIAELNDRYQLGNG</sequence>
<dbReference type="PANTHER" id="PTHR37549">
    <property type="entry name" value="LIPOPROTEIN LPRI"/>
    <property type="match status" value="1"/>
</dbReference>
<gene>
    <name evidence="3" type="ORF">MNKW57_06790</name>
</gene>
<proteinExistence type="predicted"/>
<reference evidence="3 4" key="1">
    <citation type="submission" date="2023-04" db="EMBL/GenBank/DDBJ databases">
        <title>Marinobulbifer ophiurae gen. nov., sp. Nov., isolate from tissue of brittle star Ophioplocus japonicus.</title>
        <authorList>
            <person name="Kawano K."/>
            <person name="Sawayama S."/>
            <person name="Nakagawa S."/>
        </authorList>
    </citation>
    <scope>NUCLEOTIDE SEQUENCE [LARGE SCALE GENOMIC DNA]</scope>
    <source>
        <strain evidence="3 4">NKW57</strain>
    </source>
</reference>
<dbReference type="Gene3D" id="1.20.1270.180">
    <property type="match status" value="1"/>
</dbReference>
<evidence type="ECO:0000259" key="2">
    <source>
        <dbReference type="Pfam" id="PF07007"/>
    </source>
</evidence>
<dbReference type="InterPro" id="IPR052755">
    <property type="entry name" value="Lysozyme_Inhibitor_LprI"/>
</dbReference>
<feature type="domain" description="Lysozyme inhibitor LprI-like N-terminal" evidence="2">
    <location>
        <begin position="91"/>
        <end position="166"/>
    </location>
</feature>